<reference evidence="1" key="2">
    <citation type="journal article" date="2022" name="New Phytol.">
        <title>Evolutionary transition to the ectomycorrhizal habit in the genomes of a hyperdiverse lineage of mushroom-forming fungi.</title>
        <authorList>
            <person name="Looney B."/>
            <person name="Miyauchi S."/>
            <person name="Morin E."/>
            <person name="Drula E."/>
            <person name="Courty P.E."/>
            <person name="Kohler A."/>
            <person name="Kuo A."/>
            <person name="LaButti K."/>
            <person name="Pangilinan J."/>
            <person name="Lipzen A."/>
            <person name="Riley R."/>
            <person name="Andreopoulos W."/>
            <person name="He G."/>
            <person name="Johnson J."/>
            <person name="Nolan M."/>
            <person name="Tritt A."/>
            <person name="Barry K.W."/>
            <person name="Grigoriev I.V."/>
            <person name="Nagy L.G."/>
            <person name="Hibbett D."/>
            <person name="Henrissat B."/>
            <person name="Matheny P.B."/>
            <person name="Labbe J."/>
            <person name="Martin F.M."/>
        </authorList>
    </citation>
    <scope>NUCLEOTIDE SEQUENCE</scope>
    <source>
        <strain evidence="1">FP105234-sp</strain>
    </source>
</reference>
<protein>
    <submittedName>
        <fullName evidence="1">Uncharacterized protein</fullName>
    </submittedName>
</protein>
<name>A0ACB8RZ85_9AGAM</name>
<comment type="caution">
    <text evidence="1">The sequence shown here is derived from an EMBL/GenBank/DDBJ whole genome shotgun (WGS) entry which is preliminary data.</text>
</comment>
<proteinExistence type="predicted"/>
<evidence type="ECO:0000313" key="1">
    <source>
        <dbReference type="EMBL" id="KAI0049534.1"/>
    </source>
</evidence>
<organism evidence="1 2">
    <name type="scientific">Auriscalpium vulgare</name>
    <dbReference type="NCBI Taxonomy" id="40419"/>
    <lineage>
        <taxon>Eukaryota</taxon>
        <taxon>Fungi</taxon>
        <taxon>Dikarya</taxon>
        <taxon>Basidiomycota</taxon>
        <taxon>Agaricomycotina</taxon>
        <taxon>Agaricomycetes</taxon>
        <taxon>Russulales</taxon>
        <taxon>Auriscalpiaceae</taxon>
        <taxon>Auriscalpium</taxon>
    </lineage>
</organism>
<dbReference type="EMBL" id="MU275872">
    <property type="protein sequence ID" value="KAI0049534.1"/>
    <property type="molecule type" value="Genomic_DNA"/>
</dbReference>
<gene>
    <name evidence="1" type="ORF">FA95DRAFT_861479</name>
</gene>
<keyword evidence="2" id="KW-1185">Reference proteome</keyword>
<reference evidence="1" key="1">
    <citation type="submission" date="2021-02" db="EMBL/GenBank/DDBJ databases">
        <authorList>
            <consortium name="DOE Joint Genome Institute"/>
            <person name="Ahrendt S."/>
            <person name="Looney B.P."/>
            <person name="Miyauchi S."/>
            <person name="Morin E."/>
            <person name="Drula E."/>
            <person name="Courty P.E."/>
            <person name="Chicoki N."/>
            <person name="Fauchery L."/>
            <person name="Kohler A."/>
            <person name="Kuo A."/>
            <person name="Labutti K."/>
            <person name="Pangilinan J."/>
            <person name="Lipzen A."/>
            <person name="Riley R."/>
            <person name="Andreopoulos W."/>
            <person name="He G."/>
            <person name="Johnson J."/>
            <person name="Barry K.W."/>
            <person name="Grigoriev I.V."/>
            <person name="Nagy L."/>
            <person name="Hibbett D."/>
            <person name="Henrissat B."/>
            <person name="Matheny P.B."/>
            <person name="Labbe J."/>
            <person name="Martin F."/>
        </authorList>
    </citation>
    <scope>NUCLEOTIDE SEQUENCE</scope>
    <source>
        <strain evidence="1">FP105234-sp</strain>
    </source>
</reference>
<accession>A0ACB8RZ85</accession>
<sequence length="181" mass="20438">MEDEGYGTDSRLAAVSVGFPIILRPDTYLNARAAFSSHSTESIVDLRFARASGLLYSLLTLRPCDEVEMREVGSNKLYRVYGLLAVPFDAGKWSFKQDCWVVDMAGPVEILLGNDWLNQYRARVSFSLSGMTLEDAKAPLALQPVVDSYRTTFARQDRNRIGKYFYAKIYQALTHLCMCIQ</sequence>
<dbReference type="Proteomes" id="UP000814033">
    <property type="component" value="Unassembled WGS sequence"/>
</dbReference>
<evidence type="ECO:0000313" key="2">
    <source>
        <dbReference type="Proteomes" id="UP000814033"/>
    </source>
</evidence>